<protein>
    <recommendedName>
        <fullName evidence="3">Glycosyltransferase</fullName>
    </recommendedName>
</protein>
<dbReference type="Gene3D" id="3.90.550.10">
    <property type="entry name" value="Spore Coat Polysaccharide Biosynthesis Protein SpsA, Chain A"/>
    <property type="match status" value="1"/>
</dbReference>
<dbReference type="Proteomes" id="UP000184532">
    <property type="component" value="Unassembled WGS sequence"/>
</dbReference>
<dbReference type="InterPro" id="IPR029044">
    <property type="entry name" value="Nucleotide-diphossugar_trans"/>
</dbReference>
<dbReference type="PANTHER" id="PTHR36529">
    <property type="entry name" value="SLL1095 PROTEIN"/>
    <property type="match status" value="1"/>
</dbReference>
<dbReference type="Pfam" id="PF09837">
    <property type="entry name" value="DUF2064"/>
    <property type="match status" value="1"/>
</dbReference>
<dbReference type="EMBL" id="FQWL01000002">
    <property type="protein sequence ID" value="SHG48870.1"/>
    <property type="molecule type" value="Genomic_DNA"/>
</dbReference>
<name>A0A1M5K8F6_9FLAO</name>
<dbReference type="PANTHER" id="PTHR36529:SF1">
    <property type="entry name" value="GLYCOSYLTRANSFERASE"/>
    <property type="match status" value="1"/>
</dbReference>
<dbReference type="SUPFAM" id="SSF53448">
    <property type="entry name" value="Nucleotide-diphospho-sugar transferases"/>
    <property type="match status" value="1"/>
</dbReference>
<proteinExistence type="predicted"/>
<sequence>MALRYIHPKPNLALKESNNLLLIFTRNPELGKCKTRLAAKVGDPSALEIYKFLLQHTVAITQNLKMDKQVYYSNSIWEDDIWNPATYQKKLQKGEDLGMRMMRAFQEGFHSGYEKIIIIGSDMYDLSQADLENAFDQLDKHDFVLGPAEDGGYYLLGMRTLETSLFTGKAWGQDTVLRDTLGDLEGKNHSSLDKRNDVDHYEDIKDIEAFKPFLKHMKE</sequence>
<accession>A0A1M5K8F6</accession>
<evidence type="ECO:0008006" key="3">
    <source>
        <dbReference type="Google" id="ProtNLM"/>
    </source>
</evidence>
<dbReference type="AlphaFoldDB" id="A0A1M5K8F6"/>
<gene>
    <name evidence="1" type="ORF">SAMN04488116_1430</name>
</gene>
<organism evidence="1 2">
    <name type="scientific">Flagellimonas flava</name>
    <dbReference type="NCBI Taxonomy" id="570519"/>
    <lineage>
        <taxon>Bacteria</taxon>
        <taxon>Pseudomonadati</taxon>
        <taxon>Bacteroidota</taxon>
        <taxon>Flavobacteriia</taxon>
        <taxon>Flavobacteriales</taxon>
        <taxon>Flavobacteriaceae</taxon>
        <taxon>Flagellimonas</taxon>
    </lineage>
</organism>
<dbReference type="NCBIfam" id="TIGR04282">
    <property type="entry name" value="glyco_like_cofC"/>
    <property type="match status" value="1"/>
</dbReference>
<evidence type="ECO:0000313" key="1">
    <source>
        <dbReference type="EMBL" id="SHG48870.1"/>
    </source>
</evidence>
<keyword evidence="2" id="KW-1185">Reference proteome</keyword>
<evidence type="ECO:0000313" key="2">
    <source>
        <dbReference type="Proteomes" id="UP000184532"/>
    </source>
</evidence>
<reference evidence="2" key="1">
    <citation type="submission" date="2016-11" db="EMBL/GenBank/DDBJ databases">
        <authorList>
            <person name="Varghese N."/>
            <person name="Submissions S."/>
        </authorList>
    </citation>
    <scope>NUCLEOTIDE SEQUENCE [LARGE SCALE GENOMIC DNA]</scope>
    <source>
        <strain evidence="2">DSM 22638</strain>
    </source>
</reference>
<dbReference type="InterPro" id="IPR018641">
    <property type="entry name" value="Trfase_1_rSAM/seldom-assoc"/>
</dbReference>
<dbReference type="RefSeq" id="WP_073177780.1">
    <property type="nucleotide sequence ID" value="NZ_FQWL01000002.1"/>
</dbReference>
<dbReference type="STRING" id="570519.SAMN04488116_1430"/>
<dbReference type="OrthoDB" id="9798250at2"/>